<protein>
    <submittedName>
        <fullName evidence="1">Uncharacterized protein</fullName>
    </submittedName>
</protein>
<proteinExistence type="predicted"/>
<dbReference type="Proteomes" id="UP001179952">
    <property type="component" value="Unassembled WGS sequence"/>
</dbReference>
<keyword evidence="2" id="KW-1185">Reference proteome</keyword>
<gene>
    <name evidence="1" type="ORF">QJS04_geneDACA021128</name>
</gene>
<evidence type="ECO:0000313" key="2">
    <source>
        <dbReference type="Proteomes" id="UP001179952"/>
    </source>
</evidence>
<evidence type="ECO:0000313" key="1">
    <source>
        <dbReference type="EMBL" id="KAK1277132.1"/>
    </source>
</evidence>
<dbReference type="AlphaFoldDB" id="A0AAV9BLU3"/>
<reference evidence="1" key="2">
    <citation type="submission" date="2023-06" db="EMBL/GenBank/DDBJ databases">
        <authorList>
            <person name="Ma L."/>
            <person name="Liu K.-W."/>
            <person name="Li Z."/>
            <person name="Hsiao Y.-Y."/>
            <person name="Qi Y."/>
            <person name="Fu T."/>
            <person name="Tang G."/>
            <person name="Zhang D."/>
            <person name="Sun W.-H."/>
            <person name="Liu D.-K."/>
            <person name="Li Y."/>
            <person name="Chen G.-Z."/>
            <person name="Liu X.-D."/>
            <person name="Liao X.-Y."/>
            <person name="Jiang Y.-T."/>
            <person name="Yu X."/>
            <person name="Hao Y."/>
            <person name="Huang J."/>
            <person name="Zhao X.-W."/>
            <person name="Ke S."/>
            <person name="Chen Y.-Y."/>
            <person name="Wu W.-L."/>
            <person name="Hsu J.-L."/>
            <person name="Lin Y.-F."/>
            <person name="Huang M.-D."/>
            <person name="Li C.-Y."/>
            <person name="Huang L."/>
            <person name="Wang Z.-W."/>
            <person name="Zhao X."/>
            <person name="Zhong W.-Y."/>
            <person name="Peng D.-H."/>
            <person name="Ahmad S."/>
            <person name="Lan S."/>
            <person name="Zhang J.-S."/>
            <person name="Tsai W.-C."/>
            <person name="Van De Peer Y."/>
            <person name="Liu Z.-J."/>
        </authorList>
    </citation>
    <scope>NUCLEOTIDE SEQUENCE</scope>
    <source>
        <strain evidence="1">SCP</strain>
        <tissue evidence="1">Leaves</tissue>
    </source>
</reference>
<accession>A0AAV9BLU3</accession>
<reference evidence="1" key="1">
    <citation type="journal article" date="2023" name="Nat. Commun.">
        <title>Diploid and tetraploid genomes of Acorus and the evolution of monocots.</title>
        <authorList>
            <person name="Ma L."/>
            <person name="Liu K.W."/>
            <person name="Li Z."/>
            <person name="Hsiao Y.Y."/>
            <person name="Qi Y."/>
            <person name="Fu T."/>
            <person name="Tang G.D."/>
            <person name="Zhang D."/>
            <person name="Sun W.H."/>
            <person name="Liu D.K."/>
            <person name="Li Y."/>
            <person name="Chen G.Z."/>
            <person name="Liu X.D."/>
            <person name="Liao X.Y."/>
            <person name="Jiang Y.T."/>
            <person name="Yu X."/>
            <person name="Hao Y."/>
            <person name="Huang J."/>
            <person name="Zhao X.W."/>
            <person name="Ke S."/>
            <person name="Chen Y.Y."/>
            <person name="Wu W.L."/>
            <person name="Hsu J.L."/>
            <person name="Lin Y.F."/>
            <person name="Huang M.D."/>
            <person name="Li C.Y."/>
            <person name="Huang L."/>
            <person name="Wang Z.W."/>
            <person name="Zhao X."/>
            <person name="Zhong W.Y."/>
            <person name="Peng D.H."/>
            <person name="Ahmad S."/>
            <person name="Lan S."/>
            <person name="Zhang J.S."/>
            <person name="Tsai W.C."/>
            <person name="Van de Peer Y."/>
            <person name="Liu Z.J."/>
        </authorList>
    </citation>
    <scope>NUCLEOTIDE SEQUENCE</scope>
    <source>
        <strain evidence="1">SCP</strain>
    </source>
</reference>
<dbReference type="EMBL" id="JAUJYN010000002">
    <property type="protein sequence ID" value="KAK1277132.1"/>
    <property type="molecule type" value="Genomic_DNA"/>
</dbReference>
<name>A0AAV9BLU3_ACOGR</name>
<organism evidence="1 2">
    <name type="scientific">Acorus gramineus</name>
    <name type="common">Dwarf sweet flag</name>
    <dbReference type="NCBI Taxonomy" id="55184"/>
    <lineage>
        <taxon>Eukaryota</taxon>
        <taxon>Viridiplantae</taxon>
        <taxon>Streptophyta</taxon>
        <taxon>Embryophyta</taxon>
        <taxon>Tracheophyta</taxon>
        <taxon>Spermatophyta</taxon>
        <taxon>Magnoliopsida</taxon>
        <taxon>Liliopsida</taxon>
        <taxon>Acoraceae</taxon>
        <taxon>Acorus</taxon>
    </lineage>
</organism>
<sequence>MFDAMMDVEMMRIAQEQLKRIPPQELAKIQQQVILMHTHVEIGVGGEQLGRLGRP</sequence>
<comment type="caution">
    <text evidence="1">The sequence shown here is derived from an EMBL/GenBank/DDBJ whole genome shotgun (WGS) entry which is preliminary data.</text>
</comment>